<organism evidence="3 4">
    <name type="scientific">Occallatibacter riparius</name>
    <dbReference type="NCBI Taxonomy" id="1002689"/>
    <lineage>
        <taxon>Bacteria</taxon>
        <taxon>Pseudomonadati</taxon>
        <taxon>Acidobacteriota</taxon>
        <taxon>Terriglobia</taxon>
        <taxon>Terriglobales</taxon>
        <taxon>Acidobacteriaceae</taxon>
        <taxon>Occallatibacter</taxon>
    </lineage>
</organism>
<feature type="transmembrane region" description="Helical" evidence="1">
    <location>
        <begin position="335"/>
        <end position="354"/>
    </location>
</feature>
<evidence type="ECO:0000313" key="4">
    <source>
        <dbReference type="Proteomes" id="UP001059380"/>
    </source>
</evidence>
<dbReference type="Pfam" id="PF10131">
    <property type="entry name" value="PTPS_related"/>
    <property type="match status" value="1"/>
</dbReference>
<feature type="transmembrane region" description="Helical" evidence="1">
    <location>
        <begin position="270"/>
        <end position="289"/>
    </location>
</feature>
<feature type="transmembrane region" description="Helical" evidence="1">
    <location>
        <begin position="157"/>
        <end position="175"/>
    </location>
</feature>
<feature type="transmembrane region" description="Helical" evidence="1">
    <location>
        <begin position="67"/>
        <end position="93"/>
    </location>
</feature>
<evidence type="ECO:0000313" key="3">
    <source>
        <dbReference type="EMBL" id="UWZ83896.1"/>
    </source>
</evidence>
<evidence type="ECO:0000256" key="1">
    <source>
        <dbReference type="SAM" id="Phobius"/>
    </source>
</evidence>
<keyword evidence="4" id="KW-1185">Reference proteome</keyword>
<accession>A0A9J7BMD1</accession>
<gene>
    <name evidence="3" type="ORF">MOP44_25480</name>
</gene>
<reference evidence="3" key="1">
    <citation type="submission" date="2021-04" db="EMBL/GenBank/DDBJ databases">
        <title>Phylogenetic analysis of Acidobacteriaceae.</title>
        <authorList>
            <person name="Qiu L."/>
            <person name="Zhang Q."/>
        </authorList>
    </citation>
    <scope>NUCLEOTIDE SEQUENCE</scope>
    <source>
        <strain evidence="3">DSM 25168</strain>
    </source>
</reference>
<dbReference type="KEGG" id="orp:MOP44_25480"/>
<dbReference type="InterPro" id="IPR018776">
    <property type="entry name" value="Membrane_prot_PTPS-rel_domain"/>
</dbReference>
<keyword evidence="1" id="KW-0812">Transmembrane</keyword>
<feature type="transmembrane region" description="Helical" evidence="1">
    <location>
        <begin position="181"/>
        <end position="198"/>
    </location>
</feature>
<sequence>MLLAAALAVVPLVLRGTSCGHDFDFHLVSWIDALDSWRHGIVYPHWATTPNYMAGEPRFVFYPPLTWMLGAALGAVLPWMAVPVAMTFLLLAGTGLATRALARQALPEGAATLAGCVAIFSGYSLYTVYERSAFAELAGGIWIPLLLLLVLSERQRVVDGTAAAGLALVVAGAWLSNAPVGVMACYLLAGFAVVVAVMRRSLKPVLRAALGAVLGLGLAAFYLMPAAVEQKWVDIEQATGDAGEQIQNSFLFGHHADPQLALHDAELQRVSWIAVAMLAVIAAALVISWRRKKLAGARSWWVPLALIPAGVLFLLLPLSLPVWNLLPKMQFLQFPWRWLVVLEAPLGIFVAAAVEQGVGSREQGIGRPERLQWIGRAVCGLVFVGLTVFVGRVFFEECDPYDAIPGMLQDYHNGDGFQGTDEYEPVGAENGLVAENLPAACLVADANAALGKTSADNPQPSWAAEQKSCVAVVPDPESADAKHWRAEGSVPSAGYLVLRLRRYPAWNVTVNGARVADLGTRDDGLMVVPVSPGSVKVQAEWRATPDMWKGRLISFTALTLTAALGLVTVLGAVGRRSQSQLK</sequence>
<feature type="transmembrane region" description="Helical" evidence="1">
    <location>
        <begin position="552"/>
        <end position="573"/>
    </location>
</feature>
<dbReference type="RefSeq" id="WP_260793386.1">
    <property type="nucleotide sequence ID" value="NZ_CP093313.1"/>
</dbReference>
<feature type="transmembrane region" description="Helical" evidence="1">
    <location>
        <begin position="374"/>
        <end position="395"/>
    </location>
</feature>
<feature type="transmembrane region" description="Helical" evidence="1">
    <location>
        <begin position="132"/>
        <end position="150"/>
    </location>
</feature>
<proteinExistence type="predicted"/>
<dbReference type="EMBL" id="CP093313">
    <property type="protein sequence ID" value="UWZ83896.1"/>
    <property type="molecule type" value="Genomic_DNA"/>
</dbReference>
<name>A0A9J7BMD1_9BACT</name>
<feature type="transmembrane region" description="Helical" evidence="1">
    <location>
        <begin position="105"/>
        <end position="126"/>
    </location>
</feature>
<protein>
    <submittedName>
        <fullName evidence="3">6-pyruvoyl-tetrahydropterin synthase-related protein</fullName>
    </submittedName>
</protein>
<feature type="transmembrane region" description="Helical" evidence="1">
    <location>
        <begin position="301"/>
        <end position="323"/>
    </location>
</feature>
<feature type="transmembrane region" description="Helical" evidence="1">
    <location>
        <begin position="205"/>
        <end position="224"/>
    </location>
</feature>
<keyword evidence="1" id="KW-0472">Membrane</keyword>
<keyword evidence="1" id="KW-1133">Transmembrane helix</keyword>
<dbReference type="AlphaFoldDB" id="A0A9J7BMD1"/>
<feature type="domain" description="Membrane protein 6-pyruvoyl-tetrahydropterin synthase-related" evidence="2">
    <location>
        <begin position="60"/>
        <end position="386"/>
    </location>
</feature>
<evidence type="ECO:0000259" key="2">
    <source>
        <dbReference type="Pfam" id="PF10131"/>
    </source>
</evidence>
<dbReference type="Proteomes" id="UP001059380">
    <property type="component" value="Chromosome"/>
</dbReference>